<organism evidence="1 2">
    <name type="scientific">Pseudomonas mediterranea</name>
    <dbReference type="NCBI Taxonomy" id="183795"/>
    <lineage>
        <taxon>Bacteria</taxon>
        <taxon>Pseudomonadati</taxon>
        <taxon>Pseudomonadota</taxon>
        <taxon>Gammaproteobacteria</taxon>
        <taxon>Pseudomonadales</taxon>
        <taxon>Pseudomonadaceae</taxon>
        <taxon>Pseudomonas</taxon>
    </lineage>
</organism>
<keyword evidence="2" id="KW-1185">Reference proteome</keyword>
<accession>A0AAX2D9P5</accession>
<sequence>MMELEMKVLFVARGFIPAGARSGPIFLGLLRSPAGTNPLATKSILVSMDFLDKGMHP</sequence>
<reference evidence="1 2" key="1">
    <citation type="submission" date="2016-10" db="EMBL/GenBank/DDBJ databases">
        <authorList>
            <person name="Varghese N."/>
            <person name="Submissions S."/>
        </authorList>
    </citation>
    <scope>NUCLEOTIDE SEQUENCE [LARGE SCALE GENOMIC DNA]</scope>
    <source>
        <strain evidence="1 2">DSM 16733</strain>
    </source>
</reference>
<evidence type="ECO:0000313" key="1">
    <source>
        <dbReference type="EMBL" id="SDU39216.1"/>
    </source>
</evidence>
<gene>
    <name evidence="1" type="ORF">SAMN05216476_1818</name>
</gene>
<name>A0AAX2D9P5_9PSED</name>
<dbReference type="AlphaFoldDB" id="A0AAX2D9P5"/>
<dbReference type="Proteomes" id="UP000183772">
    <property type="component" value="Chromosome I"/>
</dbReference>
<protein>
    <submittedName>
        <fullName evidence="1">Uncharacterized protein</fullName>
    </submittedName>
</protein>
<proteinExistence type="predicted"/>
<evidence type="ECO:0000313" key="2">
    <source>
        <dbReference type="Proteomes" id="UP000183772"/>
    </source>
</evidence>
<dbReference type="EMBL" id="LT629790">
    <property type="protein sequence ID" value="SDU39216.1"/>
    <property type="molecule type" value="Genomic_DNA"/>
</dbReference>